<evidence type="ECO:0000256" key="1">
    <source>
        <dbReference type="ARBA" id="ARBA00006926"/>
    </source>
</evidence>
<evidence type="ECO:0000259" key="6">
    <source>
        <dbReference type="PROSITE" id="PS51352"/>
    </source>
</evidence>
<accession>A0A6P1TNF1</accession>
<dbReference type="InterPro" id="IPR013766">
    <property type="entry name" value="Thioredoxin_domain"/>
</dbReference>
<sequence>MNIYDFKVKDVKEEEVSLEKYKGKVVLIINSATKCGFTPQYDELQDLYEKYKDEDFIILDFPCNQFGNQAPGSNEEILSFCDAKFGITFPMFSKIEVNGEDAEPLFKYLKSQKGFAGFDEDHKLTPVLKNMLSEADPDYEKDPSIKWNFTKFLIDRNGNVAERFEPTEPLFVVEDKIKELL</sequence>
<protein>
    <recommendedName>
        <fullName evidence="5">Glutathione peroxidase</fullName>
    </recommendedName>
</protein>
<dbReference type="AlphaFoldDB" id="A0A6P1TNF1"/>
<name>A0A6P1TNF1_9FIRM</name>
<dbReference type="Proteomes" id="UP000464314">
    <property type="component" value="Chromosome"/>
</dbReference>
<dbReference type="PROSITE" id="PS00763">
    <property type="entry name" value="GLUTATHIONE_PEROXID_2"/>
    <property type="match status" value="1"/>
</dbReference>
<proteinExistence type="inferred from homology"/>
<feature type="active site" evidence="4">
    <location>
        <position position="35"/>
    </location>
</feature>
<feature type="domain" description="Thioredoxin" evidence="6">
    <location>
        <begin position="1"/>
        <end position="181"/>
    </location>
</feature>
<dbReference type="KEGG" id="anr:Ana3638_13825"/>
<evidence type="ECO:0000313" key="8">
    <source>
        <dbReference type="Proteomes" id="UP000464314"/>
    </source>
</evidence>
<evidence type="ECO:0000256" key="5">
    <source>
        <dbReference type="RuleBase" id="RU000499"/>
    </source>
</evidence>
<evidence type="ECO:0000313" key="7">
    <source>
        <dbReference type="EMBL" id="QHQ61719.1"/>
    </source>
</evidence>
<dbReference type="InterPro" id="IPR000889">
    <property type="entry name" value="Glutathione_peroxidase"/>
</dbReference>
<dbReference type="PROSITE" id="PS51352">
    <property type="entry name" value="THIOREDOXIN_2"/>
    <property type="match status" value="1"/>
</dbReference>
<dbReference type="PRINTS" id="PR01011">
    <property type="entry name" value="GLUTPROXDASE"/>
</dbReference>
<keyword evidence="8" id="KW-1185">Reference proteome</keyword>
<gene>
    <name evidence="7" type="ORF">Ana3638_13825</name>
</gene>
<dbReference type="PANTHER" id="PTHR11592:SF78">
    <property type="entry name" value="GLUTATHIONE PEROXIDASE"/>
    <property type="match status" value="1"/>
</dbReference>
<dbReference type="Gene3D" id="3.40.30.10">
    <property type="entry name" value="Glutaredoxin"/>
    <property type="match status" value="1"/>
</dbReference>
<comment type="similarity">
    <text evidence="1 5">Belongs to the glutathione peroxidase family.</text>
</comment>
<dbReference type="InterPro" id="IPR036249">
    <property type="entry name" value="Thioredoxin-like_sf"/>
</dbReference>
<organism evidence="7 8">
    <name type="scientific">Anaerocolumna sedimenticola</name>
    <dbReference type="NCBI Taxonomy" id="2696063"/>
    <lineage>
        <taxon>Bacteria</taxon>
        <taxon>Bacillati</taxon>
        <taxon>Bacillota</taxon>
        <taxon>Clostridia</taxon>
        <taxon>Lachnospirales</taxon>
        <taxon>Lachnospiraceae</taxon>
        <taxon>Anaerocolumna</taxon>
    </lineage>
</organism>
<dbReference type="PROSITE" id="PS51355">
    <property type="entry name" value="GLUTATHIONE_PEROXID_3"/>
    <property type="match status" value="1"/>
</dbReference>
<dbReference type="GO" id="GO:0004601">
    <property type="term" value="F:peroxidase activity"/>
    <property type="evidence" value="ECO:0007669"/>
    <property type="project" value="UniProtKB-KW"/>
</dbReference>
<dbReference type="FunFam" id="3.40.30.10:FF:000010">
    <property type="entry name" value="Glutathione peroxidase"/>
    <property type="match status" value="1"/>
</dbReference>
<dbReference type="CDD" id="cd00340">
    <property type="entry name" value="GSH_Peroxidase"/>
    <property type="match status" value="1"/>
</dbReference>
<dbReference type="InterPro" id="IPR029760">
    <property type="entry name" value="GPX_CS"/>
</dbReference>
<dbReference type="SUPFAM" id="SSF52833">
    <property type="entry name" value="Thioredoxin-like"/>
    <property type="match status" value="1"/>
</dbReference>
<evidence type="ECO:0000256" key="3">
    <source>
        <dbReference type="ARBA" id="ARBA00023002"/>
    </source>
</evidence>
<dbReference type="EMBL" id="CP048000">
    <property type="protein sequence ID" value="QHQ61719.1"/>
    <property type="molecule type" value="Genomic_DNA"/>
</dbReference>
<dbReference type="PIRSF" id="PIRSF000303">
    <property type="entry name" value="Glutathion_perox"/>
    <property type="match status" value="1"/>
</dbReference>
<dbReference type="RefSeq" id="WP_161838544.1">
    <property type="nucleotide sequence ID" value="NZ_CP048000.1"/>
</dbReference>
<dbReference type="Pfam" id="PF00255">
    <property type="entry name" value="GSHPx"/>
    <property type="match status" value="1"/>
</dbReference>
<evidence type="ECO:0000256" key="4">
    <source>
        <dbReference type="PIRSR" id="PIRSR000303-1"/>
    </source>
</evidence>
<evidence type="ECO:0000256" key="2">
    <source>
        <dbReference type="ARBA" id="ARBA00022559"/>
    </source>
</evidence>
<keyword evidence="2 5" id="KW-0575">Peroxidase</keyword>
<dbReference type="PANTHER" id="PTHR11592">
    <property type="entry name" value="GLUTATHIONE PEROXIDASE"/>
    <property type="match status" value="1"/>
</dbReference>
<keyword evidence="3 5" id="KW-0560">Oxidoreductase</keyword>
<dbReference type="GO" id="GO:0034599">
    <property type="term" value="P:cellular response to oxidative stress"/>
    <property type="evidence" value="ECO:0007669"/>
    <property type="project" value="TreeGrafter"/>
</dbReference>
<reference evidence="7 8" key="1">
    <citation type="submission" date="2020-01" db="EMBL/GenBank/DDBJ databases">
        <title>Genome analysis of Anaerocolumna sp. CBA3638.</title>
        <authorList>
            <person name="Kim J."/>
            <person name="Roh S.W."/>
        </authorList>
    </citation>
    <scope>NUCLEOTIDE SEQUENCE [LARGE SCALE GENOMIC DNA]</scope>
    <source>
        <strain evidence="7 8">CBA3638</strain>
    </source>
</reference>